<dbReference type="CDD" id="cd06261">
    <property type="entry name" value="TM_PBP2"/>
    <property type="match status" value="1"/>
</dbReference>
<evidence type="ECO:0000313" key="11">
    <source>
        <dbReference type="Proteomes" id="UP000182412"/>
    </source>
</evidence>
<evidence type="ECO:0000256" key="3">
    <source>
        <dbReference type="ARBA" id="ARBA00022475"/>
    </source>
</evidence>
<evidence type="ECO:0000256" key="8">
    <source>
        <dbReference type="RuleBase" id="RU363032"/>
    </source>
</evidence>
<dbReference type="InterPro" id="IPR035906">
    <property type="entry name" value="MetI-like_sf"/>
</dbReference>
<dbReference type="GO" id="GO:0022857">
    <property type="term" value="F:transmembrane transporter activity"/>
    <property type="evidence" value="ECO:0007669"/>
    <property type="project" value="InterPro"/>
</dbReference>
<dbReference type="PANTHER" id="PTHR30614:SF0">
    <property type="entry name" value="L-CYSTINE TRANSPORT SYSTEM PERMEASE PROTEIN TCYL"/>
    <property type="match status" value="1"/>
</dbReference>
<keyword evidence="2 8" id="KW-0813">Transport</keyword>
<sequence>MNANITQLHFDTAGQILLPSLLHGAGLVIETTLLGFLLALVVGTFIAVGRLFAWRPFRVMLYSLLELVRGTPLLVQLVYIYYVVPLLINLLAGMCGYHTDVQISPLTAGIAGLALNYGCYMSEVIRGSILSVDKGQTEAALCLGFGEMEALFRLIMPQAMRNIIPALGNYLVMMIKDTSLLAYVAVNELLLRTQTFASQTFLTIEAYTYLALAYLILSLPLSRCVKFLEYKLSESRG</sequence>
<dbReference type="GO" id="GO:0043190">
    <property type="term" value="C:ATP-binding cassette (ABC) transporter complex"/>
    <property type="evidence" value="ECO:0007669"/>
    <property type="project" value="InterPro"/>
</dbReference>
<dbReference type="InterPro" id="IPR010065">
    <property type="entry name" value="AA_ABC_transptr_permease_3TM"/>
</dbReference>
<dbReference type="OrthoDB" id="9787841at2"/>
<comment type="similarity">
    <text evidence="8">Belongs to the binding-protein-dependent transport system permease family.</text>
</comment>
<feature type="transmembrane region" description="Helical" evidence="8">
    <location>
        <begin position="206"/>
        <end position="225"/>
    </location>
</feature>
<dbReference type="PANTHER" id="PTHR30614">
    <property type="entry name" value="MEMBRANE COMPONENT OF AMINO ACID ABC TRANSPORTER"/>
    <property type="match status" value="1"/>
</dbReference>
<dbReference type="AlphaFoldDB" id="A0A1H0NMD0"/>
<gene>
    <name evidence="10" type="ORF">SAMN05216366_103127</name>
</gene>
<evidence type="ECO:0000256" key="4">
    <source>
        <dbReference type="ARBA" id="ARBA00022692"/>
    </source>
</evidence>
<dbReference type="InterPro" id="IPR043429">
    <property type="entry name" value="ArtM/GltK/GlnP/TcyL/YhdX-like"/>
</dbReference>
<evidence type="ECO:0000256" key="2">
    <source>
        <dbReference type="ARBA" id="ARBA00022448"/>
    </source>
</evidence>
<keyword evidence="5" id="KW-0029">Amino-acid transport</keyword>
<evidence type="ECO:0000256" key="6">
    <source>
        <dbReference type="ARBA" id="ARBA00022989"/>
    </source>
</evidence>
<feature type="transmembrane region" description="Helical" evidence="8">
    <location>
        <begin position="27"/>
        <end position="52"/>
    </location>
</feature>
<keyword evidence="6 8" id="KW-1133">Transmembrane helix</keyword>
<protein>
    <submittedName>
        <fullName evidence="10">Polar amino acid transport system permease protein</fullName>
    </submittedName>
</protein>
<keyword evidence="7 8" id="KW-0472">Membrane</keyword>
<name>A0A1H0NMD0_SELRU</name>
<accession>A0A1H0NMD0</accession>
<dbReference type="Proteomes" id="UP000182412">
    <property type="component" value="Unassembled WGS sequence"/>
</dbReference>
<evidence type="ECO:0000256" key="1">
    <source>
        <dbReference type="ARBA" id="ARBA00004651"/>
    </source>
</evidence>
<proteinExistence type="inferred from homology"/>
<organism evidence="10 11">
    <name type="scientific">Selenomonas ruminantium</name>
    <dbReference type="NCBI Taxonomy" id="971"/>
    <lineage>
        <taxon>Bacteria</taxon>
        <taxon>Bacillati</taxon>
        <taxon>Bacillota</taxon>
        <taxon>Negativicutes</taxon>
        <taxon>Selenomonadales</taxon>
        <taxon>Selenomonadaceae</taxon>
        <taxon>Selenomonas</taxon>
    </lineage>
</organism>
<feature type="transmembrane region" description="Helical" evidence="8">
    <location>
        <begin position="73"/>
        <end position="91"/>
    </location>
</feature>
<dbReference type="Pfam" id="PF00528">
    <property type="entry name" value="BPD_transp_1"/>
    <property type="match status" value="1"/>
</dbReference>
<keyword evidence="4 8" id="KW-0812">Transmembrane</keyword>
<reference evidence="10 11" key="1">
    <citation type="submission" date="2016-10" db="EMBL/GenBank/DDBJ databases">
        <authorList>
            <person name="de Groot N.N."/>
        </authorList>
    </citation>
    <scope>NUCLEOTIDE SEQUENCE [LARGE SCALE GENOMIC DNA]</scope>
    <source>
        <strain evidence="10 11">S137</strain>
    </source>
</reference>
<dbReference type="RefSeq" id="WP_074571328.1">
    <property type="nucleotide sequence ID" value="NZ_FNJQ01000003.1"/>
</dbReference>
<feature type="transmembrane region" description="Helical" evidence="8">
    <location>
        <begin position="163"/>
        <end position="186"/>
    </location>
</feature>
<evidence type="ECO:0000313" key="10">
    <source>
        <dbReference type="EMBL" id="SDO93708.1"/>
    </source>
</evidence>
<keyword evidence="3" id="KW-1003">Cell membrane</keyword>
<evidence type="ECO:0000256" key="5">
    <source>
        <dbReference type="ARBA" id="ARBA00022970"/>
    </source>
</evidence>
<dbReference type="NCBIfam" id="TIGR01726">
    <property type="entry name" value="HEQRo_perm_3TM"/>
    <property type="match status" value="1"/>
</dbReference>
<evidence type="ECO:0000256" key="7">
    <source>
        <dbReference type="ARBA" id="ARBA00023136"/>
    </source>
</evidence>
<dbReference type="SUPFAM" id="SSF161098">
    <property type="entry name" value="MetI-like"/>
    <property type="match status" value="1"/>
</dbReference>
<evidence type="ECO:0000259" key="9">
    <source>
        <dbReference type="PROSITE" id="PS50928"/>
    </source>
</evidence>
<dbReference type="Gene3D" id="1.10.3720.10">
    <property type="entry name" value="MetI-like"/>
    <property type="match status" value="1"/>
</dbReference>
<dbReference type="GO" id="GO:0006865">
    <property type="term" value="P:amino acid transport"/>
    <property type="evidence" value="ECO:0007669"/>
    <property type="project" value="UniProtKB-KW"/>
</dbReference>
<comment type="subcellular location">
    <subcellularLocation>
        <location evidence="1 8">Cell membrane</location>
        <topology evidence="1 8">Multi-pass membrane protein</topology>
    </subcellularLocation>
</comment>
<dbReference type="InterPro" id="IPR000515">
    <property type="entry name" value="MetI-like"/>
</dbReference>
<feature type="domain" description="ABC transmembrane type-1" evidence="9">
    <location>
        <begin position="21"/>
        <end position="225"/>
    </location>
</feature>
<dbReference type="PROSITE" id="PS50928">
    <property type="entry name" value="ABC_TM1"/>
    <property type="match status" value="1"/>
</dbReference>
<dbReference type="EMBL" id="FNJQ01000003">
    <property type="protein sequence ID" value="SDO93708.1"/>
    <property type="molecule type" value="Genomic_DNA"/>
</dbReference>